<keyword evidence="3" id="KW-0677">Repeat</keyword>
<dbReference type="AlphaFoldDB" id="A0A8S4N4M5"/>
<dbReference type="SMART" id="SM00355">
    <property type="entry name" value="ZnF_C2H2"/>
    <property type="match status" value="6"/>
</dbReference>
<keyword evidence="5" id="KW-0862">Zinc</keyword>
<feature type="compositionally biased region" description="Basic residues" evidence="8">
    <location>
        <begin position="178"/>
        <end position="188"/>
    </location>
</feature>
<dbReference type="Gene3D" id="3.30.710.10">
    <property type="entry name" value="Potassium Channel Kv1.1, Chain A"/>
    <property type="match status" value="1"/>
</dbReference>
<evidence type="ECO:0000259" key="9">
    <source>
        <dbReference type="PROSITE" id="PS50097"/>
    </source>
</evidence>
<evidence type="ECO:0000259" key="10">
    <source>
        <dbReference type="PROSITE" id="PS50157"/>
    </source>
</evidence>
<dbReference type="GO" id="GO:0000981">
    <property type="term" value="F:DNA-binding transcription factor activity, RNA polymerase II-specific"/>
    <property type="evidence" value="ECO:0007669"/>
    <property type="project" value="TreeGrafter"/>
</dbReference>
<dbReference type="OrthoDB" id="10072647at2759"/>
<protein>
    <submittedName>
        <fullName evidence="11">Uncharacterized protein</fullName>
    </submittedName>
</protein>
<feature type="domain" description="C2H2-type" evidence="10">
    <location>
        <begin position="452"/>
        <end position="480"/>
    </location>
</feature>
<dbReference type="Proteomes" id="UP000749559">
    <property type="component" value="Unassembled WGS sequence"/>
</dbReference>
<dbReference type="GO" id="GO:0008270">
    <property type="term" value="F:zinc ion binding"/>
    <property type="evidence" value="ECO:0007669"/>
    <property type="project" value="UniProtKB-KW"/>
</dbReference>
<feature type="domain" description="BTB" evidence="9">
    <location>
        <begin position="28"/>
        <end position="92"/>
    </location>
</feature>
<evidence type="ECO:0000256" key="2">
    <source>
        <dbReference type="ARBA" id="ARBA00022723"/>
    </source>
</evidence>
<evidence type="ECO:0000256" key="8">
    <source>
        <dbReference type="SAM" id="MobiDB-lite"/>
    </source>
</evidence>
<evidence type="ECO:0000256" key="3">
    <source>
        <dbReference type="ARBA" id="ARBA00022737"/>
    </source>
</evidence>
<keyword evidence="12" id="KW-1185">Reference proteome</keyword>
<dbReference type="EMBL" id="CAIIXF020000001">
    <property type="protein sequence ID" value="CAH1775475.1"/>
    <property type="molecule type" value="Genomic_DNA"/>
</dbReference>
<accession>A0A8S4N4M5</accession>
<keyword evidence="6" id="KW-0539">Nucleus</keyword>
<gene>
    <name evidence="11" type="ORF">OFUS_LOCUS2773</name>
</gene>
<dbReference type="Pfam" id="PF00651">
    <property type="entry name" value="BTB"/>
    <property type="match status" value="1"/>
</dbReference>
<dbReference type="SUPFAM" id="SSF54695">
    <property type="entry name" value="POZ domain"/>
    <property type="match status" value="1"/>
</dbReference>
<comment type="subcellular location">
    <subcellularLocation>
        <location evidence="1">Nucleus</location>
    </subcellularLocation>
</comment>
<dbReference type="SMART" id="SM00225">
    <property type="entry name" value="BTB"/>
    <property type="match status" value="1"/>
</dbReference>
<feature type="compositionally biased region" description="Basic and acidic residues" evidence="8">
    <location>
        <begin position="340"/>
        <end position="349"/>
    </location>
</feature>
<keyword evidence="2" id="KW-0479">Metal-binding</keyword>
<organism evidence="11 12">
    <name type="scientific">Owenia fusiformis</name>
    <name type="common">Polychaete worm</name>
    <dbReference type="NCBI Taxonomy" id="6347"/>
    <lineage>
        <taxon>Eukaryota</taxon>
        <taxon>Metazoa</taxon>
        <taxon>Spiralia</taxon>
        <taxon>Lophotrochozoa</taxon>
        <taxon>Annelida</taxon>
        <taxon>Polychaeta</taxon>
        <taxon>Sedentaria</taxon>
        <taxon>Canalipalpata</taxon>
        <taxon>Sabellida</taxon>
        <taxon>Oweniida</taxon>
        <taxon>Oweniidae</taxon>
        <taxon>Owenia</taxon>
    </lineage>
</organism>
<feature type="domain" description="C2H2-type" evidence="10">
    <location>
        <begin position="424"/>
        <end position="451"/>
    </location>
</feature>
<feature type="region of interest" description="Disordered" evidence="8">
    <location>
        <begin position="340"/>
        <end position="360"/>
    </location>
</feature>
<dbReference type="PANTHER" id="PTHR24394:SF29">
    <property type="entry name" value="MYONEURIN"/>
    <property type="match status" value="1"/>
</dbReference>
<dbReference type="InterPro" id="IPR013087">
    <property type="entry name" value="Znf_C2H2_type"/>
</dbReference>
<dbReference type="InterPro" id="IPR011333">
    <property type="entry name" value="SKP1/BTB/POZ_sf"/>
</dbReference>
<evidence type="ECO:0000256" key="7">
    <source>
        <dbReference type="PROSITE-ProRule" id="PRU00042"/>
    </source>
</evidence>
<evidence type="ECO:0000256" key="6">
    <source>
        <dbReference type="ARBA" id="ARBA00023242"/>
    </source>
</evidence>
<keyword evidence="4 7" id="KW-0863">Zinc-finger</keyword>
<dbReference type="PROSITE" id="PS50157">
    <property type="entry name" value="ZINC_FINGER_C2H2_2"/>
    <property type="match status" value="3"/>
</dbReference>
<dbReference type="PROSITE" id="PS00028">
    <property type="entry name" value="ZINC_FINGER_C2H2_1"/>
    <property type="match status" value="3"/>
</dbReference>
<dbReference type="InterPro" id="IPR000210">
    <property type="entry name" value="BTB/POZ_dom"/>
</dbReference>
<dbReference type="InterPro" id="IPR036236">
    <property type="entry name" value="Znf_C2H2_sf"/>
</dbReference>
<sequence length="668" mass="76498">MECLIYSKNYSNELLAALNQLRQEKVLCDVTLISEDQHTFHVHGCILSANSPFFWNYLKEQGSSHIELSNLNSKELELFLTVLYSGVLDVKECDKTEAYVTHLKALAIALELKPVIELCEEYIQSIKAKTTANDTFVGINSQYAKINYQITPSSDNNKDDSQTNDITETNKIQSSIKGKGKRGRPRKVKSSEADYLPSNQPKKMVDEAEIPQESSTTNTGRPKRKATLKRYSRFEDNANEDDEAIENPGVASSKLSDNALPIKKRKERMVSCHNDAAFMAISETGESVTDSFNMVLTKLLALENDKQDVVQDDNIYDDTDANPLLKLNVQKTFEEVKQRLEKKKKENASKKRAVKPLSKREANDEQLKDWKSCTYCSKFKGKKRGRFEFHTLYCHSTHKCTHCFKPFLNEADLNSHQCSKMVQHMCDICGKTVGNKQSLQLHKEVHKGIKKKMCPHCGKYFARACQLKQHVVHRHSSDRPFHCKFCDAKFPLKYELNRHMQRHTDTPQFLCPTCGSKFFEKVKLNNHVKYCQDDSENNMKSTVELPQRYEIQFTNDGTLTAVETDLACDRDYSFLQRPLEIQIVDPEGIEKDMDDLPCVEQLHNQIQQVMQQNALEELSEPIENTVEVVSAVENIIHNAALHEGQTVGQVKSDEEYALPNYMYAVYQQ</sequence>
<comment type="caution">
    <text evidence="11">The sequence shown here is derived from an EMBL/GenBank/DDBJ whole genome shotgun (WGS) entry which is preliminary data.</text>
</comment>
<feature type="domain" description="C2H2-type" evidence="10">
    <location>
        <begin position="481"/>
        <end position="508"/>
    </location>
</feature>
<evidence type="ECO:0000256" key="5">
    <source>
        <dbReference type="ARBA" id="ARBA00022833"/>
    </source>
</evidence>
<proteinExistence type="predicted"/>
<dbReference type="Gene3D" id="3.30.160.60">
    <property type="entry name" value="Classic Zinc Finger"/>
    <property type="match status" value="2"/>
</dbReference>
<evidence type="ECO:0000313" key="11">
    <source>
        <dbReference type="EMBL" id="CAH1775475.1"/>
    </source>
</evidence>
<feature type="region of interest" description="Disordered" evidence="8">
    <location>
        <begin position="150"/>
        <end position="227"/>
    </location>
</feature>
<evidence type="ECO:0000256" key="4">
    <source>
        <dbReference type="ARBA" id="ARBA00022771"/>
    </source>
</evidence>
<name>A0A8S4N4M5_OWEFU</name>
<dbReference type="PANTHER" id="PTHR24394">
    <property type="entry name" value="ZINC FINGER PROTEIN"/>
    <property type="match status" value="1"/>
</dbReference>
<dbReference type="PROSITE" id="PS50097">
    <property type="entry name" value="BTB"/>
    <property type="match status" value="1"/>
</dbReference>
<dbReference type="SUPFAM" id="SSF57667">
    <property type="entry name" value="beta-beta-alpha zinc fingers"/>
    <property type="match status" value="2"/>
</dbReference>
<reference evidence="11" key="1">
    <citation type="submission" date="2022-03" db="EMBL/GenBank/DDBJ databases">
        <authorList>
            <person name="Martin C."/>
        </authorList>
    </citation>
    <scope>NUCLEOTIDE SEQUENCE</scope>
</reference>
<dbReference type="GO" id="GO:0005634">
    <property type="term" value="C:nucleus"/>
    <property type="evidence" value="ECO:0007669"/>
    <property type="project" value="UniProtKB-SubCell"/>
</dbReference>
<evidence type="ECO:0000313" key="12">
    <source>
        <dbReference type="Proteomes" id="UP000749559"/>
    </source>
</evidence>
<evidence type="ECO:0000256" key="1">
    <source>
        <dbReference type="ARBA" id="ARBA00004123"/>
    </source>
</evidence>
<feature type="compositionally biased region" description="Polar residues" evidence="8">
    <location>
        <begin position="163"/>
        <end position="173"/>
    </location>
</feature>